<evidence type="ECO:0000313" key="2">
    <source>
        <dbReference type="Proteomes" id="UP000326537"/>
    </source>
</evidence>
<dbReference type="Proteomes" id="UP000326537">
    <property type="component" value="Segment"/>
</dbReference>
<gene>
    <name evidence="1" type="ORF">VBApiPXC38_42</name>
</gene>
<accession>A0A5P8PR30</accession>
<organism evidence="1 2">
    <name type="scientific">Acinetobacter phage VB_ApiP_XC38</name>
    <dbReference type="NCBI Taxonomy" id="2655002"/>
    <lineage>
        <taxon>Viruses</taxon>
        <taxon>Duplodnaviria</taxon>
        <taxon>Heunggongvirae</taxon>
        <taxon>Uroviricota</taxon>
        <taxon>Caudoviricetes</taxon>
        <taxon>Schitoviridae</taxon>
        <taxon>Exceevirus</taxon>
        <taxon>Exceevirus Xc38</taxon>
    </lineage>
</organism>
<sequence length="191" mass="20963">MATNLSQWERERFNYGEAANDKKGDPIRVHAIKAEHTDNLLFTWLSGGRSEVKLPDALPIERGGTGATSVTSAIRNLGYFEDCNYCLRRGIKVLTTNGTGIVDRFKNLPNASISHVDTGTYDITGITHSTDMWSHVVPLNTSHQPTLNLEFTTIENGVQMKVSTINYANGAPVIGTLIDLPSTVKVDIECK</sequence>
<dbReference type="EMBL" id="MN508356">
    <property type="protein sequence ID" value="QFR59729.1"/>
    <property type="molecule type" value="Genomic_DNA"/>
</dbReference>
<keyword evidence="2" id="KW-1185">Reference proteome</keyword>
<name>A0A5P8PR30_9CAUD</name>
<evidence type="ECO:0000313" key="1">
    <source>
        <dbReference type="EMBL" id="QFR59729.1"/>
    </source>
</evidence>
<proteinExistence type="predicted"/>
<reference evidence="1 2" key="1">
    <citation type="submission" date="2019-09" db="EMBL/GenBank/DDBJ databases">
        <title>The characteristics and genome analysis of VB_ApiP_XC38, a novel N4-like phage Infecting Acinetobacter pittii.</title>
        <authorList>
            <person name="Cheng M."/>
        </authorList>
    </citation>
    <scope>NUCLEOTIDE SEQUENCE [LARGE SCALE GENOMIC DNA]</scope>
</reference>
<protein>
    <submittedName>
        <fullName evidence="1">Uncharacterized protein</fullName>
    </submittedName>
</protein>